<feature type="disulfide bond" evidence="8">
    <location>
        <begin position="124"/>
        <end position="170"/>
    </location>
</feature>
<evidence type="ECO:0000256" key="7">
    <source>
        <dbReference type="ARBA" id="ARBA00023215"/>
    </source>
</evidence>
<dbReference type="Gene3D" id="2.40.50.120">
    <property type="match status" value="1"/>
</dbReference>
<keyword evidence="3" id="KW-0964">Secreted</keyword>
<accession>A0A9W9YS43</accession>
<evidence type="ECO:0000256" key="3">
    <source>
        <dbReference type="ARBA" id="ARBA00022525"/>
    </source>
</evidence>
<name>A0A9W9YS43_9CNID</name>
<dbReference type="Proteomes" id="UP001163046">
    <property type="component" value="Unassembled WGS sequence"/>
</dbReference>
<evidence type="ECO:0000256" key="8">
    <source>
        <dbReference type="PIRSR" id="PIRSR601820-3"/>
    </source>
</evidence>
<evidence type="ECO:0000256" key="5">
    <source>
        <dbReference type="ARBA" id="ARBA00022690"/>
    </source>
</evidence>
<dbReference type="GO" id="GO:0005615">
    <property type="term" value="C:extracellular space"/>
    <property type="evidence" value="ECO:0007669"/>
    <property type="project" value="TreeGrafter"/>
</dbReference>
<evidence type="ECO:0000313" key="10">
    <source>
        <dbReference type="EMBL" id="KAJ7363314.1"/>
    </source>
</evidence>
<dbReference type="AlphaFoldDB" id="A0A9W9YS43"/>
<keyword evidence="5" id="KW-0646">Protease inhibitor</keyword>
<dbReference type="GO" id="GO:0002020">
    <property type="term" value="F:protease binding"/>
    <property type="evidence" value="ECO:0007669"/>
    <property type="project" value="TreeGrafter"/>
</dbReference>
<evidence type="ECO:0000256" key="1">
    <source>
        <dbReference type="ARBA" id="ARBA00004613"/>
    </source>
</evidence>
<proteinExistence type="inferred from homology"/>
<gene>
    <name evidence="10" type="primary">TIMP3_3</name>
    <name evidence="10" type="ORF">OS493_011600</name>
</gene>
<dbReference type="PANTHER" id="PTHR11844">
    <property type="entry name" value="METALLOPROTEASE INHIBITOR"/>
    <property type="match status" value="1"/>
</dbReference>
<evidence type="ECO:0000256" key="6">
    <source>
        <dbReference type="ARBA" id="ARBA00023157"/>
    </source>
</evidence>
<organism evidence="10 11">
    <name type="scientific">Desmophyllum pertusum</name>
    <dbReference type="NCBI Taxonomy" id="174260"/>
    <lineage>
        <taxon>Eukaryota</taxon>
        <taxon>Metazoa</taxon>
        <taxon>Cnidaria</taxon>
        <taxon>Anthozoa</taxon>
        <taxon>Hexacorallia</taxon>
        <taxon>Scleractinia</taxon>
        <taxon>Caryophylliina</taxon>
        <taxon>Caryophylliidae</taxon>
        <taxon>Desmophyllum</taxon>
    </lineage>
</organism>
<comment type="subcellular location">
    <subcellularLocation>
        <location evidence="1">Secreted</location>
    </subcellularLocation>
</comment>
<protein>
    <submittedName>
        <fullName evidence="10">Metalloproteinase inhibitor 3</fullName>
    </submittedName>
</protein>
<dbReference type="SMART" id="SM00206">
    <property type="entry name" value="NTR"/>
    <property type="match status" value="1"/>
</dbReference>
<dbReference type="InterPro" id="IPR008993">
    <property type="entry name" value="TIMP-like_OB-fold"/>
</dbReference>
<dbReference type="InterPro" id="IPR027465">
    <property type="entry name" value="TIMP_C"/>
</dbReference>
<comment type="caution">
    <text evidence="10">The sequence shown here is derived from an EMBL/GenBank/DDBJ whole genome shotgun (WGS) entry which is preliminary data.</text>
</comment>
<dbReference type="Pfam" id="PF00965">
    <property type="entry name" value="TIMP"/>
    <property type="match status" value="1"/>
</dbReference>
<dbReference type="InterPro" id="IPR001820">
    <property type="entry name" value="TIMP"/>
</dbReference>
<evidence type="ECO:0000259" key="9">
    <source>
        <dbReference type="PROSITE" id="PS50189"/>
    </source>
</evidence>
<evidence type="ECO:0000313" key="11">
    <source>
        <dbReference type="Proteomes" id="UP001163046"/>
    </source>
</evidence>
<dbReference type="GO" id="GO:0051045">
    <property type="term" value="P:negative regulation of membrane protein ectodomain proteolysis"/>
    <property type="evidence" value="ECO:0007669"/>
    <property type="project" value="TreeGrafter"/>
</dbReference>
<dbReference type="Gene3D" id="3.90.370.10">
    <property type="entry name" value="Tissue inhibitor of metalloproteinase-1. Chain B, domain 1"/>
    <property type="match status" value="1"/>
</dbReference>
<feature type="domain" description="NTR" evidence="9">
    <location>
        <begin position="1"/>
        <end position="122"/>
    </location>
</feature>
<evidence type="ECO:0000256" key="4">
    <source>
        <dbReference type="ARBA" id="ARBA00022608"/>
    </source>
</evidence>
<keyword evidence="4" id="KW-0483">Metalloprotease inhibitor</keyword>
<keyword evidence="6 8" id="KW-1015">Disulfide bond</keyword>
<keyword evidence="7" id="KW-0481">Metalloenzyme inhibitor</keyword>
<dbReference type="PROSITE" id="PS50189">
    <property type="entry name" value="NTR"/>
    <property type="match status" value="1"/>
</dbReference>
<keyword evidence="11" id="KW-1185">Reference proteome</keyword>
<comment type="similarity">
    <text evidence="2">Belongs to the protease inhibitor I35 (TIMP) family.</text>
</comment>
<dbReference type="PANTHER" id="PTHR11844:SF33">
    <property type="entry name" value="TISSUE INHIBITOR OF METALLOPROTEINASE"/>
    <property type="match status" value="1"/>
</dbReference>
<dbReference type="GO" id="GO:0031012">
    <property type="term" value="C:extracellular matrix"/>
    <property type="evidence" value="ECO:0007669"/>
    <property type="project" value="TreeGrafter"/>
</dbReference>
<sequence>MFFTRLSSTAIRAKVLSETLANSSKIYTVRILKTYKGAAEIDQIAGTQVNSTGKRRKRVVTVTTSLSSASCGIRLDTSKVYLLLGYIEEHRLHSYSCKWHGLWKDVTLQQRRGLKTKYGRNCACRIEKYCFKRAPETCDGMVGGCDKPETGQMAYCKRKYSFCVKTGEKCKWIIPKRAVFRKCLNN</sequence>
<reference evidence="10" key="1">
    <citation type="submission" date="2023-01" db="EMBL/GenBank/DDBJ databases">
        <title>Genome assembly of the deep-sea coral Lophelia pertusa.</title>
        <authorList>
            <person name="Herrera S."/>
            <person name="Cordes E."/>
        </authorList>
    </citation>
    <scope>NUCLEOTIDE SEQUENCE</scope>
    <source>
        <strain evidence="10">USNM1676648</strain>
        <tissue evidence="10">Polyp</tissue>
    </source>
</reference>
<dbReference type="GO" id="GO:0008191">
    <property type="term" value="F:metalloendopeptidase inhibitor activity"/>
    <property type="evidence" value="ECO:0007669"/>
    <property type="project" value="InterPro"/>
</dbReference>
<dbReference type="EMBL" id="MU827306">
    <property type="protein sequence ID" value="KAJ7363314.1"/>
    <property type="molecule type" value="Genomic_DNA"/>
</dbReference>
<evidence type="ECO:0000256" key="2">
    <source>
        <dbReference type="ARBA" id="ARBA00011027"/>
    </source>
</evidence>
<dbReference type="InterPro" id="IPR001134">
    <property type="entry name" value="Netrin_domain"/>
</dbReference>
<dbReference type="SUPFAM" id="SSF50242">
    <property type="entry name" value="TIMP-like"/>
    <property type="match status" value="1"/>
</dbReference>
<dbReference type="OrthoDB" id="9987243at2759"/>